<gene>
    <name evidence="1" type="ordered locus">wcw_1308</name>
</gene>
<dbReference type="OrthoDB" id="21675at2"/>
<proteinExistence type="predicted"/>
<dbReference type="Proteomes" id="UP000001505">
    <property type="component" value="Chromosome"/>
</dbReference>
<dbReference type="RefSeq" id="WP_013182371.1">
    <property type="nucleotide sequence ID" value="NC_014225.1"/>
</dbReference>
<protein>
    <submittedName>
        <fullName evidence="1">Uncharacterized protein</fullName>
    </submittedName>
</protein>
<keyword evidence="2" id="KW-1185">Reference proteome</keyword>
<evidence type="ECO:0000313" key="2">
    <source>
        <dbReference type="Proteomes" id="UP000001505"/>
    </source>
</evidence>
<dbReference type="EMBL" id="CP001928">
    <property type="protein sequence ID" value="ADI38660.1"/>
    <property type="molecule type" value="Genomic_DNA"/>
</dbReference>
<evidence type="ECO:0000313" key="1">
    <source>
        <dbReference type="EMBL" id="ADI38660.1"/>
    </source>
</evidence>
<dbReference type="HOGENOM" id="CLU_1863255_0_0_0"/>
<name>D6YWZ9_WADCW</name>
<accession>D6YWZ9</accession>
<reference evidence="1 2" key="1">
    <citation type="journal article" date="2010" name="PLoS ONE">
        <title>The Waddlia genome: a window into chlamydial biology.</title>
        <authorList>
            <person name="Bertelli C."/>
            <person name="Collyn F."/>
            <person name="Croxatto A."/>
            <person name="Ruckert C."/>
            <person name="Polkinghorne A."/>
            <person name="Kebbi-Beghdadi C."/>
            <person name="Goesmann A."/>
            <person name="Vaughan L."/>
            <person name="Greub G."/>
        </authorList>
    </citation>
    <scope>NUCLEOTIDE SEQUENCE [LARGE SCALE GENOMIC DNA]</scope>
    <source>
        <strain evidence="2">ATCC VR-1470 / WSU 86-1044</strain>
    </source>
</reference>
<dbReference type="STRING" id="716544.wcw_1308"/>
<organism evidence="1 2">
    <name type="scientific">Waddlia chondrophila (strain ATCC VR-1470 / WSU 86-1044)</name>
    <dbReference type="NCBI Taxonomy" id="716544"/>
    <lineage>
        <taxon>Bacteria</taxon>
        <taxon>Pseudomonadati</taxon>
        <taxon>Chlamydiota</taxon>
        <taxon>Chlamydiia</taxon>
        <taxon>Parachlamydiales</taxon>
        <taxon>Waddliaceae</taxon>
        <taxon>Waddlia</taxon>
    </lineage>
</organism>
<dbReference type="KEGG" id="wch:wcw_1308"/>
<sequence>MTRNNLPKLIHIGEYTVPGTGPRRLFLRQVDSDNFRWFEENGNEEIPLNVSASSIKEAMLLANKNWKHNAFRTIICGFRYTLPERDEHGMNALFHQMAASQRSFNGIYFDEELGHNCFVQNASTEALNLLKQLEDSNRL</sequence>
<dbReference type="eggNOG" id="ENOG50335QC">
    <property type="taxonomic scope" value="Bacteria"/>
</dbReference>
<dbReference type="AlphaFoldDB" id="D6YWZ9"/>